<evidence type="ECO:0000313" key="1">
    <source>
        <dbReference type="EMBL" id="MBL1376581.1"/>
    </source>
</evidence>
<protein>
    <submittedName>
        <fullName evidence="1">Uncharacterized protein</fullName>
    </submittedName>
</protein>
<proteinExistence type="predicted"/>
<evidence type="ECO:0000313" key="2">
    <source>
        <dbReference type="Proteomes" id="UP000638570"/>
    </source>
</evidence>
<name>A0ABS1QP84_9GAMM</name>
<keyword evidence="2" id="KW-1185">Reference proteome</keyword>
<accession>A0ABS1QP84</accession>
<comment type="caution">
    <text evidence="1">The sequence shown here is derived from an EMBL/GenBank/DDBJ whole genome shotgun (WGS) entry which is preliminary data.</text>
</comment>
<dbReference type="Proteomes" id="UP000638570">
    <property type="component" value="Unassembled WGS sequence"/>
</dbReference>
<organism evidence="1 2">
    <name type="scientific">Zobellella iuensis</name>
    <dbReference type="NCBI Taxonomy" id="2803811"/>
    <lineage>
        <taxon>Bacteria</taxon>
        <taxon>Pseudomonadati</taxon>
        <taxon>Pseudomonadota</taxon>
        <taxon>Gammaproteobacteria</taxon>
        <taxon>Aeromonadales</taxon>
        <taxon>Aeromonadaceae</taxon>
        <taxon>Zobellella</taxon>
    </lineage>
</organism>
<gene>
    <name evidence="1" type="ORF">JKV55_04415</name>
</gene>
<dbReference type="RefSeq" id="WP_202082573.1">
    <property type="nucleotide sequence ID" value="NZ_JAERTZ010000012.1"/>
</dbReference>
<sequence>MESFYVSHTLACTDAEAVAAALQGRNAFVTPAHKGSVVVLDEEAEAQEPEVVLALGCRLSSELDVPVLVALNHDDDILLLALCQRGWVVDQYNSAPELFEPDPDAEPIGPQGGNADRLAEAFGSPHAGEIERILRHPSGETGYLFAYERHFELVKALGISEYGVNTGYKYLAAGEYPAGLEAGQLIRVRAEGSQYNENDSL</sequence>
<dbReference type="EMBL" id="JAERTZ010000012">
    <property type="protein sequence ID" value="MBL1376581.1"/>
    <property type="molecule type" value="Genomic_DNA"/>
</dbReference>
<reference evidence="2" key="1">
    <citation type="submission" date="2021-01" db="EMBL/GenBank/DDBJ databases">
        <title>Genome public.</title>
        <authorList>
            <person name="Liu C."/>
            <person name="Sun Q."/>
        </authorList>
    </citation>
    <scope>NUCLEOTIDE SEQUENCE [LARGE SCALE GENOMIC DNA]</scope>
    <source>
        <strain evidence="2">CGMCC 1.18722</strain>
    </source>
</reference>